<dbReference type="InterPro" id="IPR018060">
    <property type="entry name" value="HTH_AraC"/>
</dbReference>
<evidence type="ECO:0000313" key="7">
    <source>
        <dbReference type="EMBL" id="REE87397.1"/>
    </source>
</evidence>
<dbReference type="Proteomes" id="UP000256304">
    <property type="component" value="Unassembled WGS sequence"/>
</dbReference>
<dbReference type="SUPFAM" id="SSF52172">
    <property type="entry name" value="CheY-like"/>
    <property type="match status" value="1"/>
</dbReference>
<keyword evidence="1" id="KW-0805">Transcription regulation</keyword>
<dbReference type="PROSITE" id="PS50110">
    <property type="entry name" value="RESPONSE_REGULATORY"/>
    <property type="match status" value="1"/>
</dbReference>
<dbReference type="PANTHER" id="PTHR43280:SF10">
    <property type="entry name" value="REGULATORY PROTEIN POCR"/>
    <property type="match status" value="1"/>
</dbReference>
<accession>A0A3D9SF60</accession>
<dbReference type="InterPro" id="IPR011006">
    <property type="entry name" value="CheY-like_superfamily"/>
</dbReference>
<organism evidence="7 8">
    <name type="scientific">Paenibacillus taihuensis</name>
    <dbReference type="NCBI Taxonomy" id="1156355"/>
    <lineage>
        <taxon>Bacteria</taxon>
        <taxon>Bacillati</taxon>
        <taxon>Bacillota</taxon>
        <taxon>Bacilli</taxon>
        <taxon>Bacillales</taxon>
        <taxon>Paenibacillaceae</taxon>
        <taxon>Paenibacillus</taxon>
    </lineage>
</organism>
<evidence type="ECO:0000256" key="4">
    <source>
        <dbReference type="PROSITE-ProRule" id="PRU00169"/>
    </source>
</evidence>
<dbReference type="InterPro" id="IPR018062">
    <property type="entry name" value="HTH_AraC-typ_CS"/>
</dbReference>
<gene>
    <name evidence="7" type="ORF">A8990_10942</name>
</gene>
<dbReference type="SMART" id="SM00342">
    <property type="entry name" value="HTH_ARAC"/>
    <property type="match status" value="1"/>
</dbReference>
<dbReference type="PROSITE" id="PS01124">
    <property type="entry name" value="HTH_ARAC_FAMILY_2"/>
    <property type="match status" value="1"/>
</dbReference>
<dbReference type="AlphaFoldDB" id="A0A3D9SF60"/>
<dbReference type="EMBL" id="QTTN01000009">
    <property type="protein sequence ID" value="REE87397.1"/>
    <property type="molecule type" value="Genomic_DNA"/>
</dbReference>
<sequence>MYRLFVVDDEPLTREFIRNHLSELHAEWQFEGEAGDGQEALDLLGDGRQVDLLLTDIKMPVMDGLELSRNAAQLYPNLKIVILSGYDEFALVQEAMRHGVCEYLLKPVVKTELIGMLSKLAEQLKLEHARRIAHETMVGLSETTRTQVVHHFLQAVISENYAEIKALYPLLYRMKASLIEAEGVVMALELDEGQLLKRDISPRDLPMFHYIMHQAAAELTAAETGATPFFDREQRTCLLVTADNEAELAGKCRRLFASISETMRTMTGLEVWGAIGTVENESLQLNVSYRKALSLLKKRLFYSSACLFADDSAEAGAGAGVHDITKLERAVAGIRSAMAEPHGSAFALALKSYIELMDAYSAEHLLRFGLFLLRSLRRSQEDAPLTDYESAMLRLQQASRQERLSASASQETVSSVFRDMLQPLALAGFTWPETAGEEEHEIVKKAKAYIMDHYAEPISLALIAEKTGVTPGYLSNLFQQNDNESYIKFLTRVRMEHAAKLLRVKPAHKVYAVSEKVGYVSVKHFSHVFKQFFGIPPGEYQEKA</sequence>
<feature type="domain" description="HTH araC/xylS-type" evidence="5">
    <location>
        <begin position="444"/>
        <end position="543"/>
    </location>
</feature>
<dbReference type="Gene3D" id="1.10.10.60">
    <property type="entry name" value="Homeodomain-like"/>
    <property type="match status" value="2"/>
</dbReference>
<feature type="domain" description="Response regulatory" evidence="6">
    <location>
        <begin position="3"/>
        <end position="121"/>
    </location>
</feature>
<dbReference type="OrthoDB" id="9779069at2"/>
<dbReference type="Pfam" id="PF12833">
    <property type="entry name" value="HTH_18"/>
    <property type="match status" value="1"/>
</dbReference>
<reference evidence="7 8" key="1">
    <citation type="submission" date="2018-08" db="EMBL/GenBank/DDBJ databases">
        <title>Genomic Encyclopedia of Type Strains, Phase III (KMG-III): the genomes of soil and plant-associated and newly described type strains.</title>
        <authorList>
            <person name="Whitman W."/>
        </authorList>
    </citation>
    <scope>NUCLEOTIDE SEQUENCE [LARGE SCALE GENOMIC DNA]</scope>
    <source>
        <strain evidence="7 8">CGMCC 1.10966</strain>
    </source>
</reference>
<dbReference type="GO" id="GO:0000160">
    <property type="term" value="P:phosphorelay signal transduction system"/>
    <property type="evidence" value="ECO:0007669"/>
    <property type="project" value="InterPro"/>
</dbReference>
<evidence type="ECO:0000256" key="2">
    <source>
        <dbReference type="ARBA" id="ARBA00023125"/>
    </source>
</evidence>
<keyword evidence="8" id="KW-1185">Reference proteome</keyword>
<keyword evidence="3" id="KW-0804">Transcription</keyword>
<feature type="modified residue" description="4-aspartylphosphate" evidence="4">
    <location>
        <position position="56"/>
    </location>
</feature>
<dbReference type="InterPro" id="IPR001789">
    <property type="entry name" value="Sig_transdc_resp-reg_receiver"/>
</dbReference>
<keyword evidence="4" id="KW-0597">Phosphoprotein</keyword>
<evidence type="ECO:0000256" key="3">
    <source>
        <dbReference type="ARBA" id="ARBA00023163"/>
    </source>
</evidence>
<dbReference type="GO" id="GO:0043565">
    <property type="term" value="F:sequence-specific DNA binding"/>
    <property type="evidence" value="ECO:0007669"/>
    <property type="project" value="InterPro"/>
</dbReference>
<name>A0A3D9SF60_9BACL</name>
<keyword evidence="2" id="KW-0238">DNA-binding</keyword>
<dbReference type="SUPFAM" id="SSF46689">
    <property type="entry name" value="Homeodomain-like"/>
    <property type="match status" value="2"/>
</dbReference>
<dbReference type="InterPro" id="IPR009057">
    <property type="entry name" value="Homeodomain-like_sf"/>
</dbReference>
<comment type="caution">
    <text evidence="7">The sequence shown here is derived from an EMBL/GenBank/DDBJ whole genome shotgun (WGS) entry which is preliminary data.</text>
</comment>
<dbReference type="CDD" id="cd17536">
    <property type="entry name" value="REC_YesN-like"/>
    <property type="match status" value="1"/>
</dbReference>
<evidence type="ECO:0000259" key="5">
    <source>
        <dbReference type="PROSITE" id="PS01124"/>
    </source>
</evidence>
<dbReference type="GO" id="GO:0003700">
    <property type="term" value="F:DNA-binding transcription factor activity"/>
    <property type="evidence" value="ECO:0007669"/>
    <property type="project" value="InterPro"/>
</dbReference>
<dbReference type="PROSITE" id="PS00041">
    <property type="entry name" value="HTH_ARAC_FAMILY_1"/>
    <property type="match status" value="1"/>
</dbReference>
<proteinExistence type="predicted"/>
<dbReference type="RefSeq" id="WP_116188851.1">
    <property type="nucleotide sequence ID" value="NZ_QTTN01000009.1"/>
</dbReference>
<protein>
    <submittedName>
        <fullName evidence="7">Two-component system response regulator YesN</fullName>
    </submittedName>
</protein>
<dbReference type="Gene3D" id="3.40.50.2300">
    <property type="match status" value="1"/>
</dbReference>
<dbReference type="SMART" id="SM00448">
    <property type="entry name" value="REC"/>
    <property type="match status" value="1"/>
</dbReference>
<dbReference type="Pfam" id="PF00072">
    <property type="entry name" value="Response_reg"/>
    <property type="match status" value="1"/>
</dbReference>
<evidence type="ECO:0000256" key="1">
    <source>
        <dbReference type="ARBA" id="ARBA00023015"/>
    </source>
</evidence>
<evidence type="ECO:0000313" key="8">
    <source>
        <dbReference type="Proteomes" id="UP000256304"/>
    </source>
</evidence>
<evidence type="ECO:0000259" key="6">
    <source>
        <dbReference type="PROSITE" id="PS50110"/>
    </source>
</evidence>
<dbReference type="PANTHER" id="PTHR43280">
    <property type="entry name" value="ARAC-FAMILY TRANSCRIPTIONAL REGULATOR"/>
    <property type="match status" value="1"/>
</dbReference>